<dbReference type="STRING" id="1202772.A0A1V9Y6B8"/>
<dbReference type="SUPFAM" id="SSF53474">
    <property type="entry name" value="alpha/beta-Hydrolases"/>
    <property type="match status" value="1"/>
</dbReference>
<reference evidence="2 3" key="1">
    <citation type="journal article" date="2014" name="Genome Biol. Evol.">
        <title>The secreted proteins of Achlya hypogyna and Thraustotheca clavata identify the ancestral oomycete secretome and reveal gene acquisitions by horizontal gene transfer.</title>
        <authorList>
            <person name="Misner I."/>
            <person name="Blouin N."/>
            <person name="Leonard G."/>
            <person name="Richards T.A."/>
            <person name="Lane C.E."/>
        </authorList>
    </citation>
    <scope>NUCLEOTIDE SEQUENCE [LARGE SCALE GENOMIC DNA]</scope>
    <source>
        <strain evidence="2 3">ATCC 48635</strain>
    </source>
</reference>
<sequence length="274" mass="29446">MEHPTQSVALANGHRVHFQLSTPPPGVAPRPTLVFFHGLGASHQSFKYIGGCLGHEYPLIAFDMPGTGDSPAEVAGADYNAHSVDDALVEAIDRLLGPAAPRVYVGHSLGGHAALRITARHLAHYNRGTVRGLVLLATAALQPYHVMQPFVSLPPAATSWVPTPIVGKVFHAIGFSSHHPDSDYKNGLLRLVTTDWGVLRASAASIARHKLPCLCISAKDDQFLLFKHWDALCAAVGTSKEVRILSYDSGAHNIPKSRAVDVADDMARWLQDIA</sequence>
<dbReference type="EMBL" id="JNBR01002826">
    <property type="protein sequence ID" value="OQR81254.1"/>
    <property type="molecule type" value="Genomic_DNA"/>
</dbReference>
<dbReference type="InterPro" id="IPR029058">
    <property type="entry name" value="AB_hydrolase_fold"/>
</dbReference>
<protein>
    <recommendedName>
        <fullName evidence="1">AB hydrolase-1 domain-containing protein</fullName>
    </recommendedName>
</protein>
<keyword evidence="3" id="KW-1185">Reference proteome</keyword>
<comment type="caution">
    <text evidence="2">The sequence shown here is derived from an EMBL/GenBank/DDBJ whole genome shotgun (WGS) entry which is preliminary data.</text>
</comment>
<dbReference type="AlphaFoldDB" id="A0A1V9Y6B8"/>
<dbReference type="GO" id="GO:0047372">
    <property type="term" value="F:monoacylglycerol lipase activity"/>
    <property type="evidence" value="ECO:0007669"/>
    <property type="project" value="TreeGrafter"/>
</dbReference>
<proteinExistence type="predicted"/>
<evidence type="ECO:0000313" key="3">
    <source>
        <dbReference type="Proteomes" id="UP000243579"/>
    </source>
</evidence>
<dbReference type="Pfam" id="PF00561">
    <property type="entry name" value="Abhydrolase_1"/>
    <property type="match status" value="1"/>
</dbReference>
<evidence type="ECO:0000313" key="2">
    <source>
        <dbReference type="EMBL" id="OQR81254.1"/>
    </source>
</evidence>
<dbReference type="GO" id="GO:0046464">
    <property type="term" value="P:acylglycerol catabolic process"/>
    <property type="evidence" value="ECO:0007669"/>
    <property type="project" value="TreeGrafter"/>
</dbReference>
<dbReference type="PANTHER" id="PTHR43798:SF5">
    <property type="entry name" value="MONOACYLGLYCEROL LIPASE ABHD6"/>
    <property type="match status" value="1"/>
</dbReference>
<organism evidence="2 3">
    <name type="scientific">Achlya hypogyna</name>
    <name type="common">Oomycete</name>
    <name type="synonym">Protoachlya hypogyna</name>
    <dbReference type="NCBI Taxonomy" id="1202772"/>
    <lineage>
        <taxon>Eukaryota</taxon>
        <taxon>Sar</taxon>
        <taxon>Stramenopiles</taxon>
        <taxon>Oomycota</taxon>
        <taxon>Saprolegniomycetes</taxon>
        <taxon>Saprolegniales</taxon>
        <taxon>Achlyaceae</taxon>
        <taxon>Achlya</taxon>
    </lineage>
</organism>
<dbReference type="PANTHER" id="PTHR43798">
    <property type="entry name" value="MONOACYLGLYCEROL LIPASE"/>
    <property type="match status" value="1"/>
</dbReference>
<dbReference type="Gene3D" id="3.40.50.1820">
    <property type="entry name" value="alpha/beta hydrolase"/>
    <property type="match status" value="1"/>
</dbReference>
<evidence type="ECO:0000259" key="1">
    <source>
        <dbReference type="Pfam" id="PF00561"/>
    </source>
</evidence>
<gene>
    <name evidence="2" type="ORF">ACHHYP_16602</name>
</gene>
<dbReference type="InterPro" id="IPR000073">
    <property type="entry name" value="AB_hydrolase_1"/>
</dbReference>
<dbReference type="Proteomes" id="UP000243579">
    <property type="component" value="Unassembled WGS sequence"/>
</dbReference>
<dbReference type="GO" id="GO:0016020">
    <property type="term" value="C:membrane"/>
    <property type="evidence" value="ECO:0007669"/>
    <property type="project" value="TreeGrafter"/>
</dbReference>
<dbReference type="OrthoDB" id="2498029at2759"/>
<name>A0A1V9Y6B8_ACHHY</name>
<feature type="domain" description="AB hydrolase-1" evidence="1">
    <location>
        <begin position="31"/>
        <end position="147"/>
    </location>
</feature>
<accession>A0A1V9Y6B8</accession>
<dbReference type="InterPro" id="IPR050266">
    <property type="entry name" value="AB_hydrolase_sf"/>
</dbReference>